<keyword evidence="2" id="KW-0812">Transmembrane</keyword>
<evidence type="ECO:0000313" key="4">
    <source>
        <dbReference type="Proteomes" id="UP000187013"/>
    </source>
</evidence>
<gene>
    <name evidence="3" type="ORF">ZYGR_0AS01650</name>
</gene>
<dbReference type="OrthoDB" id="4064992at2759"/>
<evidence type="ECO:0000256" key="2">
    <source>
        <dbReference type="SAM" id="Phobius"/>
    </source>
</evidence>
<keyword evidence="2" id="KW-1133">Transmembrane helix</keyword>
<feature type="region of interest" description="Disordered" evidence="1">
    <location>
        <begin position="18"/>
        <end position="41"/>
    </location>
</feature>
<keyword evidence="2" id="KW-0472">Membrane</keyword>
<proteinExistence type="predicted"/>
<feature type="transmembrane region" description="Helical" evidence="2">
    <location>
        <begin position="69"/>
        <end position="92"/>
    </location>
</feature>
<evidence type="ECO:0000313" key="3">
    <source>
        <dbReference type="EMBL" id="GAV54842.1"/>
    </source>
</evidence>
<reference evidence="3 4" key="1">
    <citation type="submission" date="2016-08" db="EMBL/GenBank/DDBJ databases">
        <title>Draft genome sequence of allopolyploid Zygosaccharomyces rouxii.</title>
        <authorList>
            <person name="Watanabe J."/>
            <person name="Uehara K."/>
            <person name="Mogi Y."/>
            <person name="Tsukioka Y."/>
        </authorList>
    </citation>
    <scope>NUCLEOTIDE SEQUENCE [LARGE SCALE GENOMIC DNA]</scope>
    <source>
        <strain evidence="3 4">NBRC 110957</strain>
    </source>
</reference>
<protein>
    <submittedName>
        <fullName evidence="3">Uncharacterized protein</fullName>
    </submittedName>
</protein>
<dbReference type="AlphaFoldDB" id="A0A1Q3AGQ9"/>
<feature type="transmembrane region" description="Helical" evidence="2">
    <location>
        <begin position="112"/>
        <end position="132"/>
    </location>
</feature>
<dbReference type="Proteomes" id="UP000187013">
    <property type="component" value="Unassembled WGS sequence"/>
</dbReference>
<comment type="caution">
    <text evidence="3">The sequence shown here is derived from an EMBL/GenBank/DDBJ whole genome shotgun (WGS) entry which is preliminary data.</text>
</comment>
<sequence>MNLRRPWSSLNIAMQVMEETGSSSSVSVTRPKGSNEEVDRRTPEERIFGKGLFVSYPSNQTTQTHGIPLYIFTCGTCIVFSCLLVILLATNILIQLRTIVLDNLSGTAIKVFYILISLVGIYALIVGNSWLFRKLSSKQKRTNASAQYSSVSRLEENYELDNL</sequence>
<accession>A0A1Q3AGQ9</accession>
<evidence type="ECO:0000256" key="1">
    <source>
        <dbReference type="SAM" id="MobiDB-lite"/>
    </source>
</evidence>
<name>A0A1Q3AGQ9_ZYGRO</name>
<dbReference type="EMBL" id="BDGX01000045">
    <property type="protein sequence ID" value="GAV54842.1"/>
    <property type="molecule type" value="Genomic_DNA"/>
</dbReference>
<organism evidence="3 4">
    <name type="scientific">Zygosaccharomyces rouxii</name>
    <dbReference type="NCBI Taxonomy" id="4956"/>
    <lineage>
        <taxon>Eukaryota</taxon>
        <taxon>Fungi</taxon>
        <taxon>Dikarya</taxon>
        <taxon>Ascomycota</taxon>
        <taxon>Saccharomycotina</taxon>
        <taxon>Saccharomycetes</taxon>
        <taxon>Saccharomycetales</taxon>
        <taxon>Saccharomycetaceae</taxon>
        <taxon>Zygosaccharomyces</taxon>
    </lineage>
</organism>